<evidence type="ECO:0000256" key="1">
    <source>
        <dbReference type="ARBA" id="ARBA00023125"/>
    </source>
</evidence>
<dbReference type="Proteomes" id="UP000217758">
    <property type="component" value="Chromosome"/>
</dbReference>
<reference evidence="4 5" key="1">
    <citation type="journal article" date="2016" name="Microbiol. Immunol.">
        <title>Complete genome sequence of Streptococcus troglodytae TKU31 isolated from the oral cavity of a chimpanzee (Pan troglodytes).</title>
        <authorList>
            <person name="Okamoto M."/>
            <person name="Naito M."/>
            <person name="Miyanohara M."/>
            <person name="Imai S."/>
            <person name="Nomura Y."/>
            <person name="Saito W."/>
            <person name="Momoi Y."/>
            <person name="Takada K."/>
            <person name="Miyabe-Nishiwaki T."/>
            <person name="Tomonaga M."/>
            <person name="Hanada N."/>
        </authorList>
    </citation>
    <scope>NUCLEOTIDE SEQUENCE [LARGE SCALE GENOMIC DNA]</scope>
    <source>
        <strain evidence="5">TKU 31</strain>
    </source>
</reference>
<dbReference type="KEGG" id="strg:SRT_00040"/>
<dbReference type="EMBL" id="AP014612">
    <property type="protein sequence ID" value="BAQ23265.1"/>
    <property type="molecule type" value="Genomic_DNA"/>
</dbReference>
<gene>
    <name evidence="4" type="primary">xre</name>
    <name evidence="4" type="ORF">SRT_00040</name>
</gene>
<evidence type="ECO:0000313" key="4">
    <source>
        <dbReference type="EMBL" id="BAQ23265.1"/>
    </source>
</evidence>
<dbReference type="SMART" id="SM00530">
    <property type="entry name" value="HTH_XRE"/>
    <property type="match status" value="1"/>
</dbReference>
<dbReference type="PANTHER" id="PTHR46558:SF15">
    <property type="entry name" value="HELIX-TURN-HELIX DOMAIN PROTEIN"/>
    <property type="match status" value="1"/>
</dbReference>
<dbReference type="CDD" id="cd00093">
    <property type="entry name" value="HTH_XRE"/>
    <property type="match status" value="1"/>
</dbReference>
<dbReference type="InterPro" id="IPR010982">
    <property type="entry name" value="Lambda_DNA-bd_dom_sf"/>
</dbReference>
<dbReference type="Pfam" id="PF01381">
    <property type="entry name" value="HTH_3"/>
    <property type="match status" value="1"/>
</dbReference>
<dbReference type="SUPFAM" id="SSF47413">
    <property type="entry name" value="lambda repressor-like DNA-binding domains"/>
    <property type="match status" value="1"/>
</dbReference>
<keyword evidence="1" id="KW-0238">DNA-binding</keyword>
<evidence type="ECO:0000313" key="5">
    <source>
        <dbReference type="Proteomes" id="UP000217758"/>
    </source>
</evidence>
<feature type="transmembrane region" description="Helical" evidence="2">
    <location>
        <begin position="92"/>
        <end position="112"/>
    </location>
</feature>
<keyword evidence="5" id="KW-1185">Reference proteome</keyword>
<dbReference type="AlphaFoldDB" id="A0A1L7LGE6"/>
<accession>A0A1L7LGE6</accession>
<protein>
    <submittedName>
        <fullName evidence="4">XRE family transcriptional regulator</fullName>
    </submittedName>
</protein>
<evidence type="ECO:0000256" key="2">
    <source>
        <dbReference type="SAM" id="Phobius"/>
    </source>
</evidence>
<keyword evidence="2" id="KW-0812">Transmembrane</keyword>
<evidence type="ECO:0000259" key="3">
    <source>
        <dbReference type="PROSITE" id="PS50943"/>
    </source>
</evidence>
<dbReference type="PROSITE" id="PS50943">
    <property type="entry name" value="HTH_CROC1"/>
    <property type="match status" value="1"/>
</dbReference>
<dbReference type="RefSeq" id="WP_128832630.1">
    <property type="nucleotide sequence ID" value="NZ_AP014612.1"/>
</dbReference>
<dbReference type="PANTHER" id="PTHR46558">
    <property type="entry name" value="TRACRIPTIONAL REGULATORY PROTEIN-RELATED-RELATED"/>
    <property type="match status" value="1"/>
</dbReference>
<keyword evidence="2" id="KW-0472">Membrane</keyword>
<sequence>MILFSEQLKKYRNRKNLSQEDLAQKLFISRQAISKWENGEATPDMDNLVKIAEIFELSLDELVLGKESEKVVERVVETKAEKHMNGWEFLAGYWWLIFPLGGMLSWFLRSLIEILH</sequence>
<name>A0A1L7LGE6_9STRE</name>
<keyword evidence="2" id="KW-1133">Transmembrane helix</keyword>
<dbReference type="Gene3D" id="1.10.260.40">
    <property type="entry name" value="lambda repressor-like DNA-binding domains"/>
    <property type="match status" value="1"/>
</dbReference>
<dbReference type="InterPro" id="IPR001387">
    <property type="entry name" value="Cro/C1-type_HTH"/>
</dbReference>
<dbReference type="GO" id="GO:0003677">
    <property type="term" value="F:DNA binding"/>
    <property type="evidence" value="ECO:0007669"/>
    <property type="project" value="UniProtKB-KW"/>
</dbReference>
<feature type="domain" description="HTH cro/C1-type" evidence="3">
    <location>
        <begin position="8"/>
        <end position="62"/>
    </location>
</feature>
<proteinExistence type="predicted"/>
<organism evidence="4 5">
    <name type="scientific">Streptococcus troglodytae</name>
    <dbReference type="NCBI Taxonomy" id="1111760"/>
    <lineage>
        <taxon>Bacteria</taxon>
        <taxon>Bacillati</taxon>
        <taxon>Bacillota</taxon>
        <taxon>Bacilli</taxon>
        <taxon>Lactobacillales</taxon>
        <taxon>Streptococcaceae</taxon>
        <taxon>Streptococcus</taxon>
    </lineage>
</organism>